<protein>
    <recommendedName>
        <fullName evidence="2">Enoyl reductase (ER) domain-containing protein</fullName>
    </recommendedName>
</protein>
<dbReference type="SMART" id="SM00829">
    <property type="entry name" value="PKS_ER"/>
    <property type="match status" value="1"/>
</dbReference>
<dbReference type="Pfam" id="PF16884">
    <property type="entry name" value="ADH_N_2"/>
    <property type="match status" value="1"/>
</dbReference>
<dbReference type="SUPFAM" id="SSF51735">
    <property type="entry name" value="NAD(P)-binding Rossmann-fold domains"/>
    <property type="match status" value="1"/>
</dbReference>
<dbReference type="InterPro" id="IPR036291">
    <property type="entry name" value="NAD(P)-bd_dom_sf"/>
</dbReference>
<dbReference type="PANTHER" id="PTHR43205:SF7">
    <property type="entry name" value="PROSTAGLANDIN REDUCTASE 1"/>
    <property type="match status" value="1"/>
</dbReference>
<keyword evidence="1" id="KW-0560">Oxidoreductase</keyword>
<evidence type="ECO:0000313" key="4">
    <source>
        <dbReference type="Proteomes" id="UP000723463"/>
    </source>
</evidence>
<organism evidence="3 4">
    <name type="scientific">Mortierella hygrophila</name>
    <dbReference type="NCBI Taxonomy" id="979708"/>
    <lineage>
        <taxon>Eukaryota</taxon>
        <taxon>Fungi</taxon>
        <taxon>Fungi incertae sedis</taxon>
        <taxon>Mucoromycota</taxon>
        <taxon>Mortierellomycotina</taxon>
        <taxon>Mortierellomycetes</taxon>
        <taxon>Mortierellales</taxon>
        <taxon>Mortierellaceae</taxon>
        <taxon>Mortierella</taxon>
    </lineage>
</organism>
<dbReference type="Proteomes" id="UP000723463">
    <property type="component" value="Unassembled WGS sequence"/>
</dbReference>
<name>A0A9P6JYW0_9FUNG</name>
<comment type="caution">
    <text evidence="3">The sequence shown here is derived from an EMBL/GenBank/DDBJ whole genome shotgun (WGS) entry which is preliminary data.</text>
</comment>
<dbReference type="FunFam" id="3.40.50.720:FF:000121">
    <property type="entry name" value="Prostaglandin reductase 2"/>
    <property type="match status" value="1"/>
</dbReference>
<dbReference type="InterPro" id="IPR013149">
    <property type="entry name" value="ADH-like_C"/>
</dbReference>
<dbReference type="InterPro" id="IPR011032">
    <property type="entry name" value="GroES-like_sf"/>
</dbReference>
<dbReference type="Gene3D" id="3.40.50.720">
    <property type="entry name" value="NAD(P)-binding Rossmann-like Domain"/>
    <property type="match status" value="1"/>
</dbReference>
<dbReference type="CDD" id="cd05288">
    <property type="entry name" value="PGDH"/>
    <property type="match status" value="1"/>
</dbReference>
<gene>
    <name evidence="3" type="ORF">EC957_007084</name>
</gene>
<dbReference type="Gene3D" id="3.90.180.10">
    <property type="entry name" value="Medium-chain alcohol dehydrogenases, catalytic domain"/>
    <property type="match status" value="1"/>
</dbReference>
<accession>A0A9P6JYW0</accession>
<sequence length="342" mass="37042">MVQNKSAVFLKYPSDYPVVGEHIGVQTKELNVELKDKDVLLRNLYFSLDPYMRGRMRDAKSYIPGFSIGEPMTGYGVAEVKESKNDAFPVGAIVSGFTGWEEYSVVPSASNLRVLPGARESPIPLSAHVGVLGMPGMTAYSSLKIIGKPKAGETIFVSAAAGAVGQLVGQMAKNLGLRVVGSVGSDDKVDYLINELKFDAAFNYKKNGTILENLKRAAPEGIDIYYENVGGETLEAALEVMNDMGRVIACGMISQYNTQTPYGVRNLFHVISKRITIRGFIVTDFAEECGADFAKDVGSWLVNKDIIYKEDVTEGIDASPDAFVGMLHGKNFGKAVVKVADL</sequence>
<dbReference type="EMBL" id="JAAAXW010000324">
    <property type="protein sequence ID" value="KAF9538208.1"/>
    <property type="molecule type" value="Genomic_DNA"/>
</dbReference>
<evidence type="ECO:0000313" key="3">
    <source>
        <dbReference type="EMBL" id="KAF9538208.1"/>
    </source>
</evidence>
<dbReference type="InterPro" id="IPR020843">
    <property type="entry name" value="ER"/>
</dbReference>
<reference evidence="3" key="1">
    <citation type="journal article" date="2020" name="Fungal Divers.">
        <title>Resolving the Mortierellaceae phylogeny through synthesis of multi-gene phylogenetics and phylogenomics.</title>
        <authorList>
            <person name="Vandepol N."/>
            <person name="Liber J."/>
            <person name="Desiro A."/>
            <person name="Na H."/>
            <person name="Kennedy M."/>
            <person name="Barry K."/>
            <person name="Grigoriev I.V."/>
            <person name="Miller A.N."/>
            <person name="O'Donnell K."/>
            <person name="Stajich J.E."/>
            <person name="Bonito G."/>
        </authorList>
    </citation>
    <scope>NUCLEOTIDE SEQUENCE</scope>
    <source>
        <strain evidence="3">NRRL 2591</strain>
    </source>
</reference>
<dbReference type="SUPFAM" id="SSF50129">
    <property type="entry name" value="GroES-like"/>
    <property type="match status" value="1"/>
</dbReference>
<evidence type="ECO:0000256" key="1">
    <source>
        <dbReference type="ARBA" id="ARBA00023002"/>
    </source>
</evidence>
<keyword evidence="4" id="KW-1185">Reference proteome</keyword>
<dbReference type="InterPro" id="IPR045010">
    <property type="entry name" value="MDR_fam"/>
</dbReference>
<dbReference type="GO" id="GO:0016628">
    <property type="term" value="F:oxidoreductase activity, acting on the CH-CH group of donors, NAD or NADP as acceptor"/>
    <property type="evidence" value="ECO:0007669"/>
    <property type="project" value="InterPro"/>
</dbReference>
<dbReference type="InterPro" id="IPR041694">
    <property type="entry name" value="ADH_N_2"/>
</dbReference>
<dbReference type="PANTHER" id="PTHR43205">
    <property type="entry name" value="PROSTAGLANDIN REDUCTASE"/>
    <property type="match status" value="1"/>
</dbReference>
<proteinExistence type="predicted"/>
<dbReference type="Pfam" id="PF00107">
    <property type="entry name" value="ADH_zinc_N"/>
    <property type="match status" value="1"/>
</dbReference>
<dbReference type="AlphaFoldDB" id="A0A9P6JYW0"/>
<evidence type="ECO:0000259" key="2">
    <source>
        <dbReference type="SMART" id="SM00829"/>
    </source>
</evidence>
<feature type="domain" description="Enoyl reductase (ER)" evidence="2">
    <location>
        <begin position="20"/>
        <end position="337"/>
    </location>
</feature>